<evidence type="ECO:0000313" key="1">
    <source>
        <dbReference type="EMBL" id="GFS38715.1"/>
    </source>
</evidence>
<comment type="caution">
    <text evidence="1">The sequence shown here is derived from an EMBL/GenBank/DDBJ whole genome shotgun (WGS) entry which is preliminary data.</text>
</comment>
<dbReference type="Proteomes" id="UP000585474">
    <property type="component" value="Unassembled WGS sequence"/>
</dbReference>
<protein>
    <submittedName>
        <fullName evidence="1">Uncharacterized protein</fullName>
    </submittedName>
</protein>
<sequence length="168" mass="18598">MVLVSDTECLLAKTNHYVGRSDVDDDGRQPRVAICVFTTQIKNSTVIKKFKLVRGGRFFDYCGFAAMALVLDTECLLAETKDNVGRSDVDDDDRRSRVAICGLAIGRRFFDNCGFAAMALVSDTECLLAETNDDVGRSDVDDDDGRSRVAISLRKTLIKISTVIKKFK</sequence>
<accession>A0A7J0DQ13</accession>
<dbReference type="AlphaFoldDB" id="A0A7J0DQ13"/>
<name>A0A7J0DQ13_9ERIC</name>
<proteinExistence type="predicted"/>
<gene>
    <name evidence="1" type="ORF">Acr_00g0059030</name>
</gene>
<organism evidence="1 2">
    <name type="scientific">Actinidia rufa</name>
    <dbReference type="NCBI Taxonomy" id="165716"/>
    <lineage>
        <taxon>Eukaryota</taxon>
        <taxon>Viridiplantae</taxon>
        <taxon>Streptophyta</taxon>
        <taxon>Embryophyta</taxon>
        <taxon>Tracheophyta</taxon>
        <taxon>Spermatophyta</taxon>
        <taxon>Magnoliopsida</taxon>
        <taxon>eudicotyledons</taxon>
        <taxon>Gunneridae</taxon>
        <taxon>Pentapetalae</taxon>
        <taxon>asterids</taxon>
        <taxon>Ericales</taxon>
        <taxon>Actinidiaceae</taxon>
        <taxon>Actinidia</taxon>
    </lineage>
</organism>
<keyword evidence="2" id="KW-1185">Reference proteome</keyword>
<reference evidence="2" key="1">
    <citation type="submission" date="2019-07" db="EMBL/GenBank/DDBJ databases">
        <title>De Novo Assembly of kiwifruit Actinidia rufa.</title>
        <authorList>
            <person name="Sugita-Konishi S."/>
            <person name="Sato K."/>
            <person name="Mori E."/>
            <person name="Abe Y."/>
            <person name="Kisaki G."/>
            <person name="Hamano K."/>
            <person name="Suezawa K."/>
            <person name="Otani M."/>
            <person name="Fukuda T."/>
            <person name="Manabe T."/>
            <person name="Gomi K."/>
            <person name="Tabuchi M."/>
            <person name="Akimitsu K."/>
            <person name="Kataoka I."/>
        </authorList>
    </citation>
    <scope>NUCLEOTIDE SEQUENCE [LARGE SCALE GENOMIC DNA]</scope>
    <source>
        <strain evidence="2">cv. Fuchu</strain>
    </source>
</reference>
<dbReference type="EMBL" id="BJWL01000315">
    <property type="protein sequence ID" value="GFS38715.1"/>
    <property type="molecule type" value="Genomic_DNA"/>
</dbReference>
<evidence type="ECO:0000313" key="2">
    <source>
        <dbReference type="Proteomes" id="UP000585474"/>
    </source>
</evidence>